<keyword evidence="1" id="KW-1133">Transmembrane helix</keyword>
<dbReference type="EMBL" id="LXQA011242653">
    <property type="protein sequence ID" value="MCI90364.1"/>
    <property type="molecule type" value="Genomic_DNA"/>
</dbReference>
<sequence length="68" mass="7450">EQEPPKSLLLGIGVMTLGSSSCIGETFLVVFVIYVEVLAYGTLVVRRNLRSARGEFATRRGSCTRTRS</sequence>
<reference evidence="2 3" key="1">
    <citation type="journal article" date="2018" name="Front. Plant Sci.">
        <title>Red Clover (Trifolium pratense) and Zigzag Clover (T. medium) - A Picture of Genomic Similarities and Differences.</title>
        <authorList>
            <person name="Dluhosova J."/>
            <person name="Istvanek J."/>
            <person name="Nedelnik J."/>
            <person name="Repkova J."/>
        </authorList>
    </citation>
    <scope>NUCLEOTIDE SEQUENCE [LARGE SCALE GENOMIC DNA]</scope>
    <source>
        <strain evidence="3">cv. 10/8</strain>
        <tissue evidence="2">Leaf</tissue>
    </source>
</reference>
<comment type="caution">
    <text evidence="2">The sequence shown here is derived from an EMBL/GenBank/DDBJ whole genome shotgun (WGS) entry which is preliminary data.</text>
</comment>
<evidence type="ECO:0000256" key="1">
    <source>
        <dbReference type="SAM" id="Phobius"/>
    </source>
</evidence>
<name>A0A392VPQ6_9FABA</name>
<keyword evidence="1" id="KW-0472">Membrane</keyword>
<dbReference type="Proteomes" id="UP000265520">
    <property type="component" value="Unassembled WGS sequence"/>
</dbReference>
<keyword evidence="3" id="KW-1185">Reference proteome</keyword>
<accession>A0A392VPQ6</accession>
<feature type="non-terminal residue" evidence="2">
    <location>
        <position position="1"/>
    </location>
</feature>
<dbReference type="AlphaFoldDB" id="A0A392VPQ6"/>
<organism evidence="2 3">
    <name type="scientific">Trifolium medium</name>
    <dbReference type="NCBI Taxonomy" id="97028"/>
    <lineage>
        <taxon>Eukaryota</taxon>
        <taxon>Viridiplantae</taxon>
        <taxon>Streptophyta</taxon>
        <taxon>Embryophyta</taxon>
        <taxon>Tracheophyta</taxon>
        <taxon>Spermatophyta</taxon>
        <taxon>Magnoliopsida</taxon>
        <taxon>eudicotyledons</taxon>
        <taxon>Gunneridae</taxon>
        <taxon>Pentapetalae</taxon>
        <taxon>rosids</taxon>
        <taxon>fabids</taxon>
        <taxon>Fabales</taxon>
        <taxon>Fabaceae</taxon>
        <taxon>Papilionoideae</taxon>
        <taxon>50 kb inversion clade</taxon>
        <taxon>NPAAA clade</taxon>
        <taxon>Hologalegina</taxon>
        <taxon>IRL clade</taxon>
        <taxon>Trifolieae</taxon>
        <taxon>Trifolium</taxon>
    </lineage>
</organism>
<feature type="transmembrane region" description="Helical" evidence="1">
    <location>
        <begin position="26"/>
        <end position="45"/>
    </location>
</feature>
<proteinExistence type="predicted"/>
<keyword evidence="1" id="KW-0812">Transmembrane</keyword>
<evidence type="ECO:0000313" key="3">
    <source>
        <dbReference type="Proteomes" id="UP000265520"/>
    </source>
</evidence>
<evidence type="ECO:0000313" key="2">
    <source>
        <dbReference type="EMBL" id="MCI90364.1"/>
    </source>
</evidence>
<protein>
    <submittedName>
        <fullName evidence="2">Uncharacterized protein</fullName>
    </submittedName>
</protein>